<feature type="region of interest" description="Disordered" evidence="1">
    <location>
        <begin position="97"/>
        <end position="119"/>
    </location>
</feature>
<name>A0A7J6K0T1_TOXGO</name>
<sequence>MVSASPLSREVFWEKYRRRSKALRFAPGRNARKNPGKKHTEPVVESRLVLGVDSRRVQDFSAAGARDGWKAAIVSSKQKKTSRSFFTADREGLISAAMAPSTTPKDASTDAQSWRSSSRGIGPRLAATFSWLALSSATFAFMTTPRRKEWADICLDYCYSKRAVYAPSVYDRLFAFLKKVPK</sequence>
<dbReference type="Proteomes" id="UP000557509">
    <property type="component" value="Unassembled WGS sequence"/>
</dbReference>
<accession>A0A7J6K0T1</accession>
<evidence type="ECO:0000256" key="1">
    <source>
        <dbReference type="SAM" id="MobiDB-lite"/>
    </source>
</evidence>
<dbReference type="EMBL" id="JAAUHK010000195">
    <property type="protein sequence ID" value="KAF4640798.1"/>
    <property type="molecule type" value="Genomic_DNA"/>
</dbReference>
<proteinExistence type="predicted"/>
<protein>
    <submittedName>
        <fullName evidence="2">Uncharacterized protein</fullName>
    </submittedName>
</protein>
<dbReference type="AlphaFoldDB" id="A0A7J6K0T1"/>
<evidence type="ECO:0000313" key="3">
    <source>
        <dbReference type="Proteomes" id="UP000557509"/>
    </source>
</evidence>
<comment type="caution">
    <text evidence="2">The sequence shown here is derived from an EMBL/GenBank/DDBJ whole genome shotgun (WGS) entry which is preliminary data.</text>
</comment>
<evidence type="ECO:0000313" key="2">
    <source>
        <dbReference type="EMBL" id="KAF4640798.1"/>
    </source>
</evidence>
<gene>
    <name evidence="2" type="ORF">TGRH88_047240</name>
</gene>
<organism evidence="2 3">
    <name type="scientific">Toxoplasma gondii</name>
    <dbReference type="NCBI Taxonomy" id="5811"/>
    <lineage>
        <taxon>Eukaryota</taxon>
        <taxon>Sar</taxon>
        <taxon>Alveolata</taxon>
        <taxon>Apicomplexa</taxon>
        <taxon>Conoidasida</taxon>
        <taxon>Coccidia</taxon>
        <taxon>Eucoccidiorida</taxon>
        <taxon>Eimeriorina</taxon>
        <taxon>Sarcocystidae</taxon>
        <taxon>Toxoplasma</taxon>
    </lineage>
</organism>
<feature type="compositionally biased region" description="Polar residues" evidence="1">
    <location>
        <begin position="100"/>
        <end position="119"/>
    </location>
</feature>
<keyword evidence="3" id="KW-1185">Reference proteome</keyword>
<dbReference type="VEuPathDB" id="ToxoDB:TGME49_227920"/>
<reference evidence="2 3" key="1">
    <citation type="submission" date="2020-03" db="EMBL/GenBank/DDBJ databases">
        <title>Genome sequence of Toxoplasma gondii RH-88 strain.</title>
        <authorList>
            <person name="Lorenzi H.A."/>
            <person name="Venepally P."/>
            <person name="Rozenberg A."/>
            <person name="Sibley D."/>
        </authorList>
    </citation>
    <scope>NUCLEOTIDE SEQUENCE [LARGE SCALE GENOMIC DNA]</scope>
    <source>
        <strain evidence="2 3">RH-88</strain>
    </source>
</reference>